<name>A0A1Y1IS19_KLENI</name>
<keyword evidence="2" id="KW-1185">Reference proteome</keyword>
<evidence type="ECO:0000313" key="2">
    <source>
        <dbReference type="Proteomes" id="UP000054558"/>
    </source>
</evidence>
<reference evidence="1 2" key="1">
    <citation type="journal article" date="2014" name="Nat. Commun.">
        <title>Klebsormidium flaccidum genome reveals primary factors for plant terrestrial adaptation.</title>
        <authorList>
            <person name="Hori K."/>
            <person name="Maruyama F."/>
            <person name="Fujisawa T."/>
            <person name="Togashi T."/>
            <person name="Yamamoto N."/>
            <person name="Seo M."/>
            <person name="Sato S."/>
            <person name="Yamada T."/>
            <person name="Mori H."/>
            <person name="Tajima N."/>
            <person name="Moriyama T."/>
            <person name="Ikeuchi M."/>
            <person name="Watanabe M."/>
            <person name="Wada H."/>
            <person name="Kobayashi K."/>
            <person name="Saito M."/>
            <person name="Masuda T."/>
            <person name="Sasaki-Sekimoto Y."/>
            <person name="Mashiguchi K."/>
            <person name="Awai K."/>
            <person name="Shimojima M."/>
            <person name="Masuda S."/>
            <person name="Iwai M."/>
            <person name="Nobusawa T."/>
            <person name="Narise T."/>
            <person name="Kondo S."/>
            <person name="Saito H."/>
            <person name="Sato R."/>
            <person name="Murakawa M."/>
            <person name="Ihara Y."/>
            <person name="Oshima-Yamada Y."/>
            <person name="Ohtaka K."/>
            <person name="Satoh M."/>
            <person name="Sonobe K."/>
            <person name="Ishii M."/>
            <person name="Ohtani R."/>
            <person name="Kanamori-Sato M."/>
            <person name="Honoki R."/>
            <person name="Miyazaki D."/>
            <person name="Mochizuki H."/>
            <person name="Umetsu J."/>
            <person name="Higashi K."/>
            <person name="Shibata D."/>
            <person name="Kamiya Y."/>
            <person name="Sato N."/>
            <person name="Nakamura Y."/>
            <person name="Tabata S."/>
            <person name="Ida S."/>
            <person name="Kurokawa K."/>
            <person name="Ohta H."/>
        </authorList>
    </citation>
    <scope>NUCLEOTIDE SEQUENCE [LARGE SCALE GENOMIC DNA]</scope>
    <source>
        <strain evidence="1 2">NIES-2285</strain>
    </source>
</reference>
<gene>
    <name evidence="1" type="ORF">KFL_015510010</name>
</gene>
<dbReference type="Proteomes" id="UP000054558">
    <property type="component" value="Unassembled WGS sequence"/>
</dbReference>
<evidence type="ECO:0000313" key="1">
    <source>
        <dbReference type="EMBL" id="GAQ93464.1"/>
    </source>
</evidence>
<dbReference type="AlphaFoldDB" id="A0A1Y1IS19"/>
<proteinExistence type="predicted"/>
<organism evidence="1 2">
    <name type="scientific">Klebsormidium nitens</name>
    <name type="common">Green alga</name>
    <name type="synonym">Ulothrix nitens</name>
    <dbReference type="NCBI Taxonomy" id="105231"/>
    <lineage>
        <taxon>Eukaryota</taxon>
        <taxon>Viridiplantae</taxon>
        <taxon>Streptophyta</taxon>
        <taxon>Klebsormidiophyceae</taxon>
        <taxon>Klebsormidiales</taxon>
        <taxon>Klebsormidiaceae</taxon>
        <taxon>Klebsormidium</taxon>
    </lineage>
</organism>
<dbReference type="EMBL" id="DF238500">
    <property type="protein sequence ID" value="GAQ93464.1"/>
    <property type="molecule type" value="Genomic_DNA"/>
</dbReference>
<sequence>MDVARPHNTLWLSRCRGPSSIGFAAVMKETGINGYLGFISLSATKLPAIFNWKVTRVAAIEESLLNPCMPG</sequence>
<accession>A0A1Y1IS19</accession>
<protein>
    <submittedName>
        <fullName evidence="1">Uncharacterized protein</fullName>
    </submittedName>
</protein>